<protein>
    <submittedName>
        <fullName evidence="1">Uncharacterized protein</fullName>
    </submittedName>
</protein>
<gene>
    <name evidence="1" type="ORF">G3436_18180</name>
</gene>
<dbReference type="RefSeq" id="WP_163947695.1">
    <property type="nucleotide sequence ID" value="NZ_JAAHBU010000272.1"/>
</dbReference>
<evidence type="ECO:0000313" key="2">
    <source>
        <dbReference type="Proteomes" id="UP000482634"/>
    </source>
</evidence>
<dbReference type="EMBL" id="JAAHBU010000272">
    <property type="protein sequence ID" value="NER65440.1"/>
    <property type="molecule type" value="Genomic_DNA"/>
</dbReference>
<evidence type="ECO:0000313" key="1">
    <source>
        <dbReference type="EMBL" id="NER65440.1"/>
    </source>
</evidence>
<proteinExistence type="predicted"/>
<comment type="caution">
    <text evidence="1">The sequence shown here is derived from an EMBL/GenBank/DDBJ whole genome shotgun (WGS) entry which is preliminary data.</text>
</comment>
<reference evidence="1 2" key="1">
    <citation type="submission" date="2020-02" db="EMBL/GenBank/DDBJ databases">
        <title>Broccoli isolated Pseudomonas sp.</title>
        <authorList>
            <person name="Fujikawa T."/>
            <person name="Sawada H."/>
        </authorList>
    </citation>
    <scope>NUCLEOTIDE SEQUENCE [LARGE SCALE GENOMIC DNA]</scope>
    <source>
        <strain evidence="1 2">MAFF212427</strain>
    </source>
</reference>
<sequence>MPAAAPTSTPGPQIPDLAPWLPSSLLPAEPDAVLAPFETNVLLDGHTPGEGRLQGIYSMDDGFYVMIDEAPYQVRHVGELDSWVVVDPQTPFSFYRQVPIRLDAEGRWRPLENGLRGGAPRFGVPPLAARTATRTAALHALRGSRALAPGTAQGRQWRRAPAPERLPVGYCRPPAKYPV</sequence>
<accession>A0A6B3NZ50</accession>
<keyword evidence="2" id="KW-1185">Reference proteome</keyword>
<dbReference type="Proteomes" id="UP000482634">
    <property type="component" value="Unassembled WGS sequence"/>
</dbReference>
<organism evidence="1 2">
    <name type="scientific">Pseudomonas brassicae</name>
    <dbReference type="NCBI Taxonomy" id="2708063"/>
    <lineage>
        <taxon>Bacteria</taxon>
        <taxon>Pseudomonadati</taxon>
        <taxon>Pseudomonadota</taxon>
        <taxon>Gammaproteobacteria</taxon>
        <taxon>Pseudomonadales</taxon>
        <taxon>Pseudomonadaceae</taxon>
        <taxon>Pseudomonas</taxon>
    </lineage>
</organism>
<dbReference type="AlphaFoldDB" id="A0A6B3NZ50"/>
<name>A0A6B3NZ50_9PSED</name>